<evidence type="ECO:0000313" key="2">
    <source>
        <dbReference type="EMBL" id="GIY85098.1"/>
    </source>
</evidence>
<feature type="region of interest" description="Disordered" evidence="1">
    <location>
        <begin position="54"/>
        <end position="80"/>
    </location>
</feature>
<sequence>MTGHGLNIGLRIGHLLGPYIVEHWTIIVYVLTIRPQIRTYITLDPKLGTHLPSDESGTYLTRDHESGTHLPLDRESGTRETISRNYSNRTCFANLCKAHLHNASER</sequence>
<evidence type="ECO:0000256" key="1">
    <source>
        <dbReference type="SAM" id="MobiDB-lite"/>
    </source>
</evidence>
<reference evidence="2 3" key="1">
    <citation type="submission" date="2021-06" db="EMBL/GenBank/DDBJ databases">
        <title>Caerostris extrusa draft genome.</title>
        <authorList>
            <person name="Kono N."/>
            <person name="Arakawa K."/>
        </authorList>
    </citation>
    <scope>NUCLEOTIDE SEQUENCE [LARGE SCALE GENOMIC DNA]</scope>
</reference>
<evidence type="ECO:0000313" key="3">
    <source>
        <dbReference type="Proteomes" id="UP001054945"/>
    </source>
</evidence>
<gene>
    <name evidence="2" type="ORF">CEXT_373771</name>
</gene>
<feature type="compositionally biased region" description="Basic and acidic residues" evidence="1">
    <location>
        <begin position="61"/>
        <end position="80"/>
    </location>
</feature>
<dbReference type="AlphaFoldDB" id="A0AAV4WU88"/>
<dbReference type="EMBL" id="BPLR01016614">
    <property type="protein sequence ID" value="GIY85098.1"/>
    <property type="molecule type" value="Genomic_DNA"/>
</dbReference>
<keyword evidence="3" id="KW-1185">Reference proteome</keyword>
<protein>
    <submittedName>
        <fullName evidence="2">Uncharacterized protein</fullName>
    </submittedName>
</protein>
<organism evidence="2 3">
    <name type="scientific">Caerostris extrusa</name>
    <name type="common">Bark spider</name>
    <name type="synonym">Caerostris bankana</name>
    <dbReference type="NCBI Taxonomy" id="172846"/>
    <lineage>
        <taxon>Eukaryota</taxon>
        <taxon>Metazoa</taxon>
        <taxon>Ecdysozoa</taxon>
        <taxon>Arthropoda</taxon>
        <taxon>Chelicerata</taxon>
        <taxon>Arachnida</taxon>
        <taxon>Araneae</taxon>
        <taxon>Araneomorphae</taxon>
        <taxon>Entelegynae</taxon>
        <taxon>Araneoidea</taxon>
        <taxon>Araneidae</taxon>
        <taxon>Caerostris</taxon>
    </lineage>
</organism>
<comment type="caution">
    <text evidence="2">The sequence shown here is derived from an EMBL/GenBank/DDBJ whole genome shotgun (WGS) entry which is preliminary data.</text>
</comment>
<name>A0AAV4WU88_CAEEX</name>
<dbReference type="Proteomes" id="UP001054945">
    <property type="component" value="Unassembled WGS sequence"/>
</dbReference>
<accession>A0AAV4WU88</accession>
<proteinExistence type="predicted"/>